<evidence type="ECO:0000313" key="2">
    <source>
        <dbReference type="Proteomes" id="UP000249828"/>
    </source>
</evidence>
<proteinExistence type="predicted"/>
<dbReference type="RefSeq" id="WP_111248265.1">
    <property type="nucleotide sequence ID" value="NZ_PIEU01000088.1"/>
</dbReference>
<dbReference type="CDD" id="cd16386">
    <property type="entry name" value="TcpC_N"/>
    <property type="match status" value="1"/>
</dbReference>
<accession>A0A2W3YX19</accession>
<dbReference type="Pfam" id="PF12642">
    <property type="entry name" value="TpcC"/>
    <property type="match status" value="1"/>
</dbReference>
<dbReference type="Gene3D" id="3.10.450.540">
    <property type="match status" value="2"/>
</dbReference>
<gene>
    <name evidence="1" type="ORF">CI088_11275</name>
</gene>
<dbReference type="InterPro" id="IPR024735">
    <property type="entry name" value="TcpC"/>
</dbReference>
<comment type="caution">
    <text evidence="1">The sequence shown here is derived from an EMBL/GenBank/DDBJ whole genome shotgun (WGS) entry which is preliminary data.</text>
</comment>
<dbReference type="AlphaFoldDB" id="A0A2W3YX19"/>
<evidence type="ECO:0008006" key="3">
    <source>
        <dbReference type="Google" id="ProtNLM"/>
    </source>
</evidence>
<keyword evidence="2" id="KW-1185">Reference proteome</keyword>
<organism evidence="1 2">
    <name type="scientific">Enterococcus plantarum</name>
    <dbReference type="NCBI Taxonomy" id="1077675"/>
    <lineage>
        <taxon>Bacteria</taxon>
        <taxon>Bacillati</taxon>
        <taxon>Bacillota</taxon>
        <taxon>Bacilli</taxon>
        <taxon>Lactobacillales</taxon>
        <taxon>Enterococcaceae</taxon>
        <taxon>Enterococcus</taxon>
    </lineage>
</organism>
<dbReference type="EMBL" id="PIEU01000088">
    <property type="protein sequence ID" value="PZL72181.1"/>
    <property type="molecule type" value="Genomic_DNA"/>
</dbReference>
<dbReference type="CDD" id="cd16428">
    <property type="entry name" value="TcpC_C"/>
    <property type="match status" value="1"/>
</dbReference>
<protein>
    <recommendedName>
        <fullName evidence="3">Conjugal transfer protein</fullName>
    </recommendedName>
</protein>
<sequence length="335" mass="39158">MTFFKRIKLEKHKPMQTKKEMKPRTARVLVWSVLLFLVLLVPFSYLKSQQALNKAKVIRKDTVAMIDKAKGQLEGQSVSGSPLYQRWLDPFVNEYLTVPKEEKAFKERQKVLSSMMSVDLSDTVRTNTTQKLVKKELYDLKKEQDFLVAVYRTTVEVTNPVEKEREVTKDKKKVKEKYLENMTTEKSMLVNIPFKEYEGRFKVVGFPYYTDETELTKGKVDPLEQEKNLDSVKLADSEKVEKFVGEFLDKYCEGNTKDMKYLMAKPEALKGYEVSDFKTDVKAKGKNYVVYVTLYLRDKESKEVHKEQMSLLINKKEKTYFVEKMTHYIGGIAND</sequence>
<reference evidence="1 2" key="1">
    <citation type="submission" date="2017-11" db="EMBL/GenBank/DDBJ databases">
        <title>Draft genome sequence of Enterococcus plantarum TRW2 strain isolated from lettuce.</title>
        <authorList>
            <person name="Kim E.B."/>
            <person name="Marco M.L."/>
            <person name="Williams T.R."/>
            <person name="You I.H."/>
        </authorList>
    </citation>
    <scope>NUCLEOTIDE SEQUENCE [LARGE SCALE GENOMIC DNA]</scope>
    <source>
        <strain evidence="1 2">TRW2</strain>
    </source>
</reference>
<dbReference type="InterPro" id="IPR035628">
    <property type="entry name" value="TcpC_C"/>
</dbReference>
<name>A0A2W3YX19_9ENTE</name>
<dbReference type="Proteomes" id="UP000249828">
    <property type="component" value="Unassembled WGS sequence"/>
</dbReference>
<evidence type="ECO:0000313" key="1">
    <source>
        <dbReference type="EMBL" id="PZL72181.1"/>
    </source>
</evidence>